<keyword evidence="3" id="KW-1185">Reference proteome</keyword>
<feature type="region of interest" description="Disordered" evidence="1">
    <location>
        <begin position="55"/>
        <end position="167"/>
    </location>
</feature>
<organism evidence="2 3">
    <name type="scientific">Pleurodeles waltl</name>
    <name type="common">Iberian ribbed newt</name>
    <dbReference type="NCBI Taxonomy" id="8319"/>
    <lineage>
        <taxon>Eukaryota</taxon>
        <taxon>Metazoa</taxon>
        <taxon>Chordata</taxon>
        <taxon>Craniata</taxon>
        <taxon>Vertebrata</taxon>
        <taxon>Euteleostomi</taxon>
        <taxon>Amphibia</taxon>
        <taxon>Batrachia</taxon>
        <taxon>Caudata</taxon>
        <taxon>Salamandroidea</taxon>
        <taxon>Salamandridae</taxon>
        <taxon>Pleurodelinae</taxon>
        <taxon>Pleurodeles</taxon>
    </lineage>
</organism>
<dbReference type="AlphaFoldDB" id="A0AAV7QS02"/>
<sequence length="186" mass="21044">MKERPSRQPDSVPNLELVIQERQQALPMASTIRGRQLNPNRDAVLVKFFNCACDREPPQAQEINRRKSPDPSLQCPRGMNEGITLVRVKECTDVKERKEKADQEQDKGEDADSSRSEVRQGDEGRNQRNGDDEEKTPQTGVTKETSPRNRGVEGEEQTEAENCRRSEGGTWLVQVHDCCCVQITPV</sequence>
<dbReference type="EMBL" id="JANPWB010000010">
    <property type="protein sequence ID" value="KAJ1141125.1"/>
    <property type="molecule type" value="Genomic_DNA"/>
</dbReference>
<proteinExistence type="predicted"/>
<accession>A0AAV7QS02</accession>
<dbReference type="Proteomes" id="UP001066276">
    <property type="component" value="Chromosome 6"/>
</dbReference>
<reference evidence="2" key="1">
    <citation type="journal article" date="2022" name="bioRxiv">
        <title>Sequencing and chromosome-scale assembly of the giantPleurodeles waltlgenome.</title>
        <authorList>
            <person name="Brown T."/>
            <person name="Elewa A."/>
            <person name="Iarovenko S."/>
            <person name="Subramanian E."/>
            <person name="Araus A.J."/>
            <person name="Petzold A."/>
            <person name="Susuki M."/>
            <person name="Suzuki K.-i.T."/>
            <person name="Hayashi T."/>
            <person name="Toyoda A."/>
            <person name="Oliveira C."/>
            <person name="Osipova E."/>
            <person name="Leigh N.D."/>
            <person name="Simon A."/>
            <person name="Yun M.H."/>
        </authorList>
    </citation>
    <scope>NUCLEOTIDE SEQUENCE</scope>
    <source>
        <strain evidence="2">20211129_DDA</strain>
        <tissue evidence="2">Liver</tissue>
    </source>
</reference>
<feature type="compositionally biased region" description="Basic and acidic residues" evidence="1">
    <location>
        <begin position="55"/>
        <end position="69"/>
    </location>
</feature>
<evidence type="ECO:0000313" key="3">
    <source>
        <dbReference type="Proteomes" id="UP001066276"/>
    </source>
</evidence>
<comment type="caution">
    <text evidence="2">The sequence shown here is derived from an EMBL/GenBank/DDBJ whole genome shotgun (WGS) entry which is preliminary data.</text>
</comment>
<name>A0AAV7QS02_PLEWA</name>
<protein>
    <submittedName>
        <fullName evidence="2">Uncharacterized protein</fullName>
    </submittedName>
</protein>
<evidence type="ECO:0000313" key="2">
    <source>
        <dbReference type="EMBL" id="KAJ1141125.1"/>
    </source>
</evidence>
<evidence type="ECO:0000256" key="1">
    <source>
        <dbReference type="SAM" id="MobiDB-lite"/>
    </source>
</evidence>
<feature type="compositionally biased region" description="Basic and acidic residues" evidence="1">
    <location>
        <begin position="87"/>
        <end position="130"/>
    </location>
</feature>
<gene>
    <name evidence="2" type="ORF">NDU88_007460</name>
</gene>